<reference evidence="2" key="1">
    <citation type="submission" date="2020-04" db="EMBL/GenBank/DDBJ databases">
        <authorList>
            <person name="Alioto T."/>
            <person name="Alioto T."/>
            <person name="Gomez Garrido J."/>
        </authorList>
    </citation>
    <scope>NUCLEOTIDE SEQUENCE</scope>
    <source>
        <strain evidence="2">A484AB</strain>
    </source>
</reference>
<keyword evidence="3" id="KW-1185">Reference proteome</keyword>
<dbReference type="AlphaFoldDB" id="A0A6S7IX20"/>
<feature type="region of interest" description="Disordered" evidence="1">
    <location>
        <begin position="55"/>
        <end position="77"/>
    </location>
</feature>
<evidence type="ECO:0000256" key="1">
    <source>
        <dbReference type="SAM" id="MobiDB-lite"/>
    </source>
</evidence>
<dbReference type="EMBL" id="CACRXK020011891">
    <property type="protein sequence ID" value="CAB4022263.1"/>
    <property type="molecule type" value="Genomic_DNA"/>
</dbReference>
<evidence type="ECO:0000313" key="3">
    <source>
        <dbReference type="Proteomes" id="UP001152795"/>
    </source>
</evidence>
<dbReference type="Proteomes" id="UP001152795">
    <property type="component" value="Unassembled WGS sequence"/>
</dbReference>
<feature type="compositionally biased region" description="Polar residues" evidence="1">
    <location>
        <begin position="55"/>
        <end position="69"/>
    </location>
</feature>
<gene>
    <name evidence="2" type="ORF">PACLA_8A041527</name>
</gene>
<protein>
    <submittedName>
        <fullName evidence="2">Uncharacterized protein</fullName>
    </submittedName>
</protein>
<sequence>MISNNYTDIVLRIDEYFRVDPTVKHKKEKANLRKQCNILKQKLSEATACYRDLSSQHTNTKQLPQQSYKSHQREEKALEPEYVPQTVTIVKQPDESRIDSLERYTKHNIYYNKMTTNTPIVVKLPNYSDEICEAVLLTAGAVGISMTSTKLLKESLGTPESAKGMMKLAFSVFLSSIVIDYAKGKKFIPDDPFKPKQ</sequence>
<organism evidence="2 3">
    <name type="scientific">Paramuricea clavata</name>
    <name type="common">Red gorgonian</name>
    <name type="synonym">Violescent sea-whip</name>
    <dbReference type="NCBI Taxonomy" id="317549"/>
    <lineage>
        <taxon>Eukaryota</taxon>
        <taxon>Metazoa</taxon>
        <taxon>Cnidaria</taxon>
        <taxon>Anthozoa</taxon>
        <taxon>Octocorallia</taxon>
        <taxon>Malacalcyonacea</taxon>
        <taxon>Plexauridae</taxon>
        <taxon>Paramuricea</taxon>
    </lineage>
</organism>
<evidence type="ECO:0000313" key="2">
    <source>
        <dbReference type="EMBL" id="CAB4022263.1"/>
    </source>
</evidence>
<name>A0A6S7IX20_PARCT</name>
<proteinExistence type="predicted"/>
<comment type="caution">
    <text evidence="2">The sequence shown here is derived from an EMBL/GenBank/DDBJ whole genome shotgun (WGS) entry which is preliminary data.</text>
</comment>
<accession>A0A6S7IX20</accession>